<dbReference type="OMA" id="VPDYCYI"/>
<sequence>MSHEQPELLGFCAEAARQIRDECEMILGNSTISDNNEMEISGCGQPLVKLLKEQASQVSKILSSPQSSGPLNNGQLPSKTDLVLQRLDDIISIAYTKFYAYLYKDLPVCWRQLYTDASILRFCHLLSQTLPDETSAGPAEKLQLEESLLAELVKTLDLALILAGGGGRLRGRRWIQVALDLLQHSLPLAGNSPTALDDSGRPSKRPRLDDETIDGSTPFSKIEPFTPPVKQPITRVPAMSMESFQKHLSQALDTESGPAPIIMTGITDEWPARTTNPWNQPRYLLSQTLGGRRLIPFEFGRSYVDDGWGQKLITFGEFLQTYIDGPLAGDGTTAEVDGRQHIGYLAQHPLFTQLPALRKDIFIPDYCYTAPPPHPTDPEMDQPELDEPLLNAWFGPPGTITPLHTDPYHNLLVQIVGRKYVRLYSPRETARMQARGKENGIEMSNTSLLDVGVLEGWDQSTSHDDDAGSPGHVSAESMREAFANVPYKDCILEPGDTLYIPIGWWHYVRGLTVSFSVSFWWN</sequence>
<dbReference type="STRING" id="1229662.W3XBE8"/>
<dbReference type="SUPFAM" id="SSF51197">
    <property type="entry name" value="Clavaminate synthase-like"/>
    <property type="match status" value="1"/>
</dbReference>
<dbReference type="PROSITE" id="PS51184">
    <property type="entry name" value="JMJC"/>
    <property type="match status" value="1"/>
</dbReference>
<organism evidence="3 4">
    <name type="scientific">Pestalotiopsis fici (strain W106-1 / CGMCC3.15140)</name>
    <dbReference type="NCBI Taxonomy" id="1229662"/>
    <lineage>
        <taxon>Eukaryota</taxon>
        <taxon>Fungi</taxon>
        <taxon>Dikarya</taxon>
        <taxon>Ascomycota</taxon>
        <taxon>Pezizomycotina</taxon>
        <taxon>Sordariomycetes</taxon>
        <taxon>Xylariomycetidae</taxon>
        <taxon>Amphisphaeriales</taxon>
        <taxon>Sporocadaceae</taxon>
        <taxon>Pestalotiopsis</taxon>
    </lineage>
</organism>
<gene>
    <name evidence="3" type="ORF">PFICI_05225</name>
</gene>
<feature type="domain" description="JmjC" evidence="2">
    <location>
        <begin position="337"/>
        <end position="522"/>
    </location>
</feature>
<dbReference type="OrthoDB" id="47172at2759"/>
<dbReference type="GeneID" id="19270238"/>
<feature type="region of interest" description="Disordered" evidence="1">
    <location>
        <begin position="192"/>
        <end position="227"/>
    </location>
</feature>
<name>W3XBE8_PESFW</name>
<dbReference type="SMART" id="SM00558">
    <property type="entry name" value="JmjC"/>
    <property type="match status" value="1"/>
</dbReference>
<dbReference type="EMBL" id="KI912111">
    <property type="protein sequence ID" value="ETS83349.1"/>
    <property type="molecule type" value="Genomic_DNA"/>
</dbReference>
<dbReference type="Proteomes" id="UP000030651">
    <property type="component" value="Unassembled WGS sequence"/>
</dbReference>
<dbReference type="PANTHER" id="PTHR12461">
    <property type="entry name" value="HYPOXIA-INDUCIBLE FACTOR 1 ALPHA INHIBITOR-RELATED"/>
    <property type="match status" value="1"/>
</dbReference>
<dbReference type="InParanoid" id="W3XBE8"/>
<protein>
    <recommendedName>
        <fullName evidence="2">JmjC domain-containing protein</fullName>
    </recommendedName>
</protein>
<dbReference type="KEGG" id="pfy:PFICI_05225"/>
<dbReference type="Pfam" id="PF13621">
    <property type="entry name" value="Cupin_8"/>
    <property type="match status" value="1"/>
</dbReference>
<reference evidence="4" key="1">
    <citation type="journal article" date="2015" name="BMC Genomics">
        <title>Genomic and transcriptomic analysis of the endophytic fungus Pestalotiopsis fici reveals its lifestyle and high potential for synthesis of natural products.</title>
        <authorList>
            <person name="Wang X."/>
            <person name="Zhang X."/>
            <person name="Liu L."/>
            <person name="Xiang M."/>
            <person name="Wang W."/>
            <person name="Sun X."/>
            <person name="Che Y."/>
            <person name="Guo L."/>
            <person name="Liu G."/>
            <person name="Guo L."/>
            <person name="Wang C."/>
            <person name="Yin W.B."/>
            <person name="Stadler M."/>
            <person name="Zhang X."/>
            <person name="Liu X."/>
        </authorList>
    </citation>
    <scope>NUCLEOTIDE SEQUENCE [LARGE SCALE GENOMIC DNA]</scope>
    <source>
        <strain evidence="4">W106-1 / CGMCC3.15140</strain>
    </source>
</reference>
<proteinExistence type="predicted"/>
<dbReference type="InterPro" id="IPR003347">
    <property type="entry name" value="JmjC_dom"/>
</dbReference>
<evidence type="ECO:0000313" key="4">
    <source>
        <dbReference type="Proteomes" id="UP000030651"/>
    </source>
</evidence>
<evidence type="ECO:0000256" key="1">
    <source>
        <dbReference type="SAM" id="MobiDB-lite"/>
    </source>
</evidence>
<dbReference type="PANTHER" id="PTHR12461:SF101">
    <property type="entry name" value="TRNA WYBUTOSINE-SYNTHESIZING PROTEIN 4"/>
    <property type="match status" value="1"/>
</dbReference>
<dbReference type="RefSeq" id="XP_007831997.1">
    <property type="nucleotide sequence ID" value="XM_007833806.1"/>
</dbReference>
<dbReference type="eggNOG" id="KOG2132">
    <property type="taxonomic scope" value="Eukaryota"/>
</dbReference>
<dbReference type="AlphaFoldDB" id="W3XBE8"/>
<feature type="compositionally biased region" description="Basic and acidic residues" evidence="1">
    <location>
        <begin position="198"/>
        <end position="210"/>
    </location>
</feature>
<accession>W3XBE8</accession>
<evidence type="ECO:0000259" key="2">
    <source>
        <dbReference type="PROSITE" id="PS51184"/>
    </source>
</evidence>
<dbReference type="Gene3D" id="2.60.120.650">
    <property type="entry name" value="Cupin"/>
    <property type="match status" value="1"/>
</dbReference>
<dbReference type="HOGENOM" id="CLU_016785_0_0_1"/>
<dbReference type="InterPro" id="IPR041667">
    <property type="entry name" value="Cupin_8"/>
</dbReference>
<keyword evidence="4" id="KW-1185">Reference proteome</keyword>
<evidence type="ECO:0000313" key="3">
    <source>
        <dbReference type="EMBL" id="ETS83349.1"/>
    </source>
</evidence>